<evidence type="ECO:0000259" key="1">
    <source>
        <dbReference type="SMART" id="SM00900"/>
    </source>
</evidence>
<reference evidence="2" key="1">
    <citation type="submission" date="2018-05" db="EMBL/GenBank/DDBJ databases">
        <authorList>
            <person name="Lanie J.A."/>
            <person name="Ng W.-L."/>
            <person name="Kazmierczak K.M."/>
            <person name="Andrzejewski T.M."/>
            <person name="Davidsen T.M."/>
            <person name="Wayne K.J."/>
            <person name="Tettelin H."/>
            <person name="Glass J.I."/>
            <person name="Rusch D."/>
            <person name="Podicherti R."/>
            <person name="Tsui H.-C.T."/>
            <person name="Winkler M.E."/>
        </authorList>
    </citation>
    <scope>NUCLEOTIDE SEQUENCE</scope>
</reference>
<gene>
    <name evidence="2" type="ORF">METZ01_LOCUS267762</name>
</gene>
<organism evidence="2">
    <name type="scientific">marine metagenome</name>
    <dbReference type="NCBI Taxonomy" id="408172"/>
    <lineage>
        <taxon>unclassified sequences</taxon>
        <taxon>metagenomes</taxon>
        <taxon>ecological metagenomes</taxon>
    </lineage>
</organism>
<proteinExistence type="predicted"/>
<evidence type="ECO:0000313" key="2">
    <source>
        <dbReference type="EMBL" id="SVC14908.1"/>
    </source>
</evidence>
<feature type="domain" description="FMN-binding" evidence="1">
    <location>
        <begin position="99"/>
        <end position="184"/>
    </location>
</feature>
<dbReference type="GO" id="GO:0010181">
    <property type="term" value="F:FMN binding"/>
    <property type="evidence" value="ECO:0007669"/>
    <property type="project" value="InterPro"/>
</dbReference>
<sequence length="251" mass="27762">MLFRSKLVYRSVSVIAKRPMIITCLFGALLGSSPLAIAQPPLEVDEAMLHEVFRGADSFSAKEGSPPIYKAYSDNPETPEPEVIGYLFETPDWPPEEIGYSGPVDVLVGMDLKGTIADIKVLYYLESYKSIRGDFINSEYFPDQFKAKNIVDGFRVGRDIDGISRATISSWAVARGVRNAARRVAQTHLSDSDFVSLTNSDALGLRVLEEKTWEEMIESGLVVEMNIVQPDQTVLELVLAFIGHEGIGELL</sequence>
<dbReference type="AlphaFoldDB" id="A0A382JSS5"/>
<feature type="non-terminal residue" evidence="2">
    <location>
        <position position="251"/>
    </location>
</feature>
<dbReference type="Pfam" id="PF04205">
    <property type="entry name" value="FMN_bind"/>
    <property type="match status" value="1"/>
</dbReference>
<accession>A0A382JSS5</accession>
<name>A0A382JSS5_9ZZZZ</name>
<dbReference type="SMART" id="SM00900">
    <property type="entry name" value="FMN_bind"/>
    <property type="match status" value="1"/>
</dbReference>
<dbReference type="InterPro" id="IPR007329">
    <property type="entry name" value="FMN-bd"/>
</dbReference>
<dbReference type="EMBL" id="UINC01076084">
    <property type="protein sequence ID" value="SVC14908.1"/>
    <property type="molecule type" value="Genomic_DNA"/>
</dbReference>
<dbReference type="GO" id="GO:0016020">
    <property type="term" value="C:membrane"/>
    <property type="evidence" value="ECO:0007669"/>
    <property type="project" value="InterPro"/>
</dbReference>
<protein>
    <recommendedName>
        <fullName evidence="1">FMN-binding domain-containing protein</fullName>
    </recommendedName>
</protein>